<name>A0AA37T6W9_9GAMM</name>
<dbReference type="AlphaFoldDB" id="A0AA37T6W9"/>
<dbReference type="RefSeq" id="WP_232594047.1">
    <property type="nucleotide sequence ID" value="NZ_BSPD01000102.1"/>
</dbReference>
<dbReference type="EMBL" id="BSPD01000102">
    <property type="protein sequence ID" value="GLS28110.1"/>
    <property type="molecule type" value="Genomic_DNA"/>
</dbReference>
<gene>
    <name evidence="1" type="ORF">GCM10007877_38290</name>
</gene>
<keyword evidence="2" id="KW-1185">Reference proteome</keyword>
<reference evidence="1 2" key="1">
    <citation type="journal article" date="2014" name="Int. J. Syst. Evol. Microbiol.">
        <title>Complete genome sequence of Corynebacterium casei LMG S-19264T (=DSM 44701T), isolated from a smear-ripened cheese.</title>
        <authorList>
            <consortium name="US DOE Joint Genome Institute (JGI-PGF)"/>
            <person name="Walter F."/>
            <person name="Albersmeier A."/>
            <person name="Kalinowski J."/>
            <person name="Ruckert C."/>
        </authorList>
    </citation>
    <scope>NUCLEOTIDE SEQUENCE [LARGE SCALE GENOMIC DNA]</scope>
    <source>
        <strain evidence="1 2">NBRC 110095</strain>
    </source>
</reference>
<comment type="caution">
    <text evidence="1">The sequence shown here is derived from an EMBL/GenBank/DDBJ whole genome shotgun (WGS) entry which is preliminary data.</text>
</comment>
<proteinExistence type="predicted"/>
<organism evidence="1 2">
    <name type="scientific">Marinibactrum halimedae</name>
    <dbReference type="NCBI Taxonomy" id="1444977"/>
    <lineage>
        <taxon>Bacteria</taxon>
        <taxon>Pseudomonadati</taxon>
        <taxon>Pseudomonadota</taxon>
        <taxon>Gammaproteobacteria</taxon>
        <taxon>Cellvibrionales</taxon>
        <taxon>Cellvibrionaceae</taxon>
        <taxon>Marinibactrum</taxon>
    </lineage>
</organism>
<accession>A0AA37T6W9</accession>
<dbReference type="Proteomes" id="UP001156870">
    <property type="component" value="Unassembled WGS sequence"/>
</dbReference>
<evidence type="ECO:0000313" key="2">
    <source>
        <dbReference type="Proteomes" id="UP001156870"/>
    </source>
</evidence>
<evidence type="ECO:0000313" key="1">
    <source>
        <dbReference type="EMBL" id="GLS28110.1"/>
    </source>
</evidence>
<protein>
    <submittedName>
        <fullName evidence="1">Uncharacterized protein</fullName>
    </submittedName>
</protein>
<sequence length="326" mass="35582">MSKIKLGIGLYSCPTSDHNRVVSYIKGDDDVDKLIVTLDQQLKALTDHIKAAKIPGFGVQGIFVAPEYMFSAGDGKTNNRGVDDYMKDKIVEKLKKLSLKYSNIVFIPGSICWQTSALGQGVANISMGGTLSVDQAKKAIPAVKAKQNWQNPVANKVGFAKDLGSSKASALDSKKATGDNVKAKFQKNTVFIFHQGKLLGEHSKSSDYDESNKDNVYHVADPYPGLHQVKTHKGYVNIGIEVCLDHDCDTLYNWVNDPSGGNQKPHLHVIASAAVQPKRFACKANGYFLHASSHPSFTMLYDPAQGKVVKSLNKPDLLLDTVEMDV</sequence>